<proteinExistence type="predicted"/>
<accession>A0A9Q3PAE1</accession>
<evidence type="ECO:0000313" key="1">
    <source>
        <dbReference type="EMBL" id="MBW0553597.1"/>
    </source>
</evidence>
<keyword evidence="2" id="KW-1185">Reference proteome</keyword>
<dbReference type="AlphaFoldDB" id="A0A9Q3PAE1"/>
<sequence length="116" mass="13667">MIPTHLRDLGVPKNYFLQRDSPIIRNRGQESREVEVVQSHVTWQNEPSYNFQDGFYQKTSKNGFHRTVCSNPSNLQKASPMENGRQGIQTRVPLQRTCRNYSEDFPQKDILQRTYH</sequence>
<protein>
    <submittedName>
        <fullName evidence="1">Uncharacterized protein</fullName>
    </submittedName>
</protein>
<dbReference type="Proteomes" id="UP000765509">
    <property type="component" value="Unassembled WGS sequence"/>
</dbReference>
<name>A0A9Q3PAE1_9BASI</name>
<gene>
    <name evidence="1" type="ORF">O181_093312</name>
</gene>
<dbReference type="EMBL" id="AVOT02060047">
    <property type="protein sequence ID" value="MBW0553597.1"/>
    <property type="molecule type" value="Genomic_DNA"/>
</dbReference>
<organism evidence="1 2">
    <name type="scientific">Austropuccinia psidii MF-1</name>
    <dbReference type="NCBI Taxonomy" id="1389203"/>
    <lineage>
        <taxon>Eukaryota</taxon>
        <taxon>Fungi</taxon>
        <taxon>Dikarya</taxon>
        <taxon>Basidiomycota</taxon>
        <taxon>Pucciniomycotina</taxon>
        <taxon>Pucciniomycetes</taxon>
        <taxon>Pucciniales</taxon>
        <taxon>Sphaerophragmiaceae</taxon>
        <taxon>Austropuccinia</taxon>
    </lineage>
</organism>
<comment type="caution">
    <text evidence="1">The sequence shown here is derived from an EMBL/GenBank/DDBJ whole genome shotgun (WGS) entry which is preliminary data.</text>
</comment>
<evidence type="ECO:0000313" key="2">
    <source>
        <dbReference type="Proteomes" id="UP000765509"/>
    </source>
</evidence>
<reference evidence="1" key="1">
    <citation type="submission" date="2021-03" db="EMBL/GenBank/DDBJ databases">
        <title>Draft genome sequence of rust myrtle Austropuccinia psidii MF-1, a brazilian biotype.</title>
        <authorList>
            <person name="Quecine M.C."/>
            <person name="Pachon D.M.R."/>
            <person name="Bonatelli M.L."/>
            <person name="Correr F.H."/>
            <person name="Franceschini L.M."/>
            <person name="Leite T.F."/>
            <person name="Margarido G.R.A."/>
            <person name="Almeida C.A."/>
            <person name="Ferrarezi J.A."/>
            <person name="Labate C.A."/>
        </authorList>
    </citation>
    <scope>NUCLEOTIDE SEQUENCE</scope>
    <source>
        <strain evidence="1">MF-1</strain>
    </source>
</reference>